<protein>
    <submittedName>
        <fullName evidence="5">Ribosomal protein S5 domain 2-like protein</fullName>
    </submittedName>
</protein>
<dbReference type="GO" id="GO:0003723">
    <property type="term" value="F:RNA binding"/>
    <property type="evidence" value="ECO:0007669"/>
    <property type="project" value="TreeGrafter"/>
</dbReference>
<evidence type="ECO:0000256" key="3">
    <source>
        <dbReference type="ARBA" id="ARBA00023274"/>
    </source>
</evidence>
<dbReference type="RefSeq" id="XP_040627598.1">
    <property type="nucleotide sequence ID" value="XM_040777296.1"/>
</dbReference>
<gene>
    <name evidence="5" type="ORF">DACRYDRAFT_95458</name>
</gene>
<keyword evidence="2 4" id="KW-0689">Ribosomal protein</keyword>
<dbReference type="EMBL" id="JH795866">
    <property type="protein sequence ID" value="EJU00701.1"/>
    <property type="molecule type" value="Genomic_DNA"/>
</dbReference>
<dbReference type="Pfam" id="PF00380">
    <property type="entry name" value="Ribosomal_S9"/>
    <property type="match status" value="1"/>
</dbReference>
<dbReference type="Gene3D" id="3.30.230.10">
    <property type="match status" value="1"/>
</dbReference>
<dbReference type="OMA" id="ARVWVIA"/>
<keyword evidence="6" id="KW-1185">Reference proteome</keyword>
<dbReference type="PANTHER" id="PTHR21569">
    <property type="entry name" value="RIBOSOMAL PROTEIN S9"/>
    <property type="match status" value="1"/>
</dbReference>
<sequence length="226" mass="24830">MRDTKPDFDYPVGVAKYKRLISVLDDLARIRGVARYAGLWEMYDRLSDAVRQFDTGKGEATVGERKRGELDAYGRSYAHSGRKTSSARAWMIPTDPGLPTARPQTEGGTPAATTSATHFLTSKILINSAPLSTYFTQTLDRERVVRPLRVTGLLGAFNIFALVRGGGTTGQADAVASAVARAIMLHAPQMKGALAEAGLLHRDPRMVERKKTNLLKAREARTWTKR</sequence>
<dbReference type="OrthoDB" id="10254627at2759"/>
<dbReference type="SUPFAM" id="SSF54211">
    <property type="entry name" value="Ribosomal protein S5 domain 2-like"/>
    <property type="match status" value="1"/>
</dbReference>
<dbReference type="STRING" id="1858805.M5FT28"/>
<dbReference type="GO" id="GO:0006412">
    <property type="term" value="P:translation"/>
    <property type="evidence" value="ECO:0007669"/>
    <property type="project" value="InterPro"/>
</dbReference>
<comment type="similarity">
    <text evidence="1 4">Belongs to the universal ribosomal protein uS9 family.</text>
</comment>
<dbReference type="InterPro" id="IPR020574">
    <property type="entry name" value="Ribosomal_uS9_CS"/>
</dbReference>
<dbReference type="GeneID" id="63692358"/>
<evidence type="ECO:0000256" key="4">
    <source>
        <dbReference type="RuleBase" id="RU003815"/>
    </source>
</evidence>
<evidence type="ECO:0000313" key="5">
    <source>
        <dbReference type="EMBL" id="EJU00701.1"/>
    </source>
</evidence>
<evidence type="ECO:0000256" key="2">
    <source>
        <dbReference type="ARBA" id="ARBA00022980"/>
    </source>
</evidence>
<name>M5FT28_DACPD</name>
<evidence type="ECO:0000313" key="6">
    <source>
        <dbReference type="Proteomes" id="UP000030653"/>
    </source>
</evidence>
<proteinExistence type="inferred from homology"/>
<dbReference type="AlphaFoldDB" id="M5FT28"/>
<dbReference type="GO" id="GO:0005763">
    <property type="term" value="C:mitochondrial small ribosomal subunit"/>
    <property type="evidence" value="ECO:0007669"/>
    <property type="project" value="TreeGrafter"/>
</dbReference>
<reference evidence="5 6" key="1">
    <citation type="journal article" date="2012" name="Science">
        <title>The Paleozoic origin of enzymatic lignin decomposition reconstructed from 31 fungal genomes.</title>
        <authorList>
            <person name="Floudas D."/>
            <person name="Binder M."/>
            <person name="Riley R."/>
            <person name="Barry K."/>
            <person name="Blanchette R.A."/>
            <person name="Henrissat B."/>
            <person name="Martinez A.T."/>
            <person name="Otillar R."/>
            <person name="Spatafora J.W."/>
            <person name="Yadav J.S."/>
            <person name="Aerts A."/>
            <person name="Benoit I."/>
            <person name="Boyd A."/>
            <person name="Carlson A."/>
            <person name="Copeland A."/>
            <person name="Coutinho P.M."/>
            <person name="de Vries R.P."/>
            <person name="Ferreira P."/>
            <person name="Findley K."/>
            <person name="Foster B."/>
            <person name="Gaskell J."/>
            <person name="Glotzer D."/>
            <person name="Gorecki P."/>
            <person name="Heitman J."/>
            <person name="Hesse C."/>
            <person name="Hori C."/>
            <person name="Igarashi K."/>
            <person name="Jurgens J.A."/>
            <person name="Kallen N."/>
            <person name="Kersten P."/>
            <person name="Kohler A."/>
            <person name="Kuees U."/>
            <person name="Kumar T.K.A."/>
            <person name="Kuo A."/>
            <person name="LaButti K."/>
            <person name="Larrondo L.F."/>
            <person name="Lindquist E."/>
            <person name="Ling A."/>
            <person name="Lombard V."/>
            <person name="Lucas S."/>
            <person name="Lundell T."/>
            <person name="Martin R."/>
            <person name="McLaughlin D.J."/>
            <person name="Morgenstern I."/>
            <person name="Morin E."/>
            <person name="Murat C."/>
            <person name="Nagy L.G."/>
            <person name="Nolan M."/>
            <person name="Ohm R.A."/>
            <person name="Patyshakuliyeva A."/>
            <person name="Rokas A."/>
            <person name="Ruiz-Duenas F.J."/>
            <person name="Sabat G."/>
            <person name="Salamov A."/>
            <person name="Samejima M."/>
            <person name="Schmutz J."/>
            <person name="Slot J.C."/>
            <person name="St John F."/>
            <person name="Stenlid J."/>
            <person name="Sun H."/>
            <person name="Sun S."/>
            <person name="Syed K."/>
            <person name="Tsang A."/>
            <person name="Wiebenga A."/>
            <person name="Young D."/>
            <person name="Pisabarro A."/>
            <person name="Eastwood D.C."/>
            <person name="Martin F."/>
            <person name="Cullen D."/>
            <person name="Grigoriev I.V."/>
            <person name="Hibbett D.S."/>
        </authorList>
    </citation>
    <scope>NUCLEOTIDE SEQUENCE [LARGE SCALE GENOMIC DNA]</scope>
    <source>
        <strain evidence="5 6">DJM-731 SS1</strain>
    </source>
</reference>
<evidence type="ECO:0000256" key="1">
    <source>
        <dbReference type="ARBA" id="ARBA00005251"/>
    </source>
</evidence>
<dbReference type="GO" id="GO:0003735">
    <property type="term" value="F:structural constituent of ribosome"/>
    <property type="evidence" value="ECO:0007669"/>
    <property type="project" value="InterPro"/>
</dbReference>
<dbReference type="HOGENOM" id="CLU_046483_2_1_1"/>
<accession>M5FT28</accession>
<dbReference type="PANTHER" id="PTHR21569:SF1">
    <property type="entry name" value="SMALL RIBOSOMAL SUBUNIT PROTEIN US9M"/>
    <property type="match status" value="1"/>
</dbReference>
<dbReference type="InterPro" id="IPR000754">
    <property type="entry name" value="Ribosomal_uS9"/>
</dbReference>
<dbReference type="InterPro" id="IPR014721">
    <property type="entry name" value="Ribsml_uS5_D2-typ_fold_subgr"/>
</dbReference>
<keyword evidence="3 4" id="KW-0687">Ribonucleoprotein</keyword>
<dbReference type="Proteomes" id="UP000030653">
    <property type="component" value="Unassembled WGS sequence"/>
</dbReference>
<organism evidence="5 6">
    <name type="scientific">Dacryopinax primogenitus (strain DJM 731)</name>
    <name type="common">Brown rot fungus</name>
    <dbReference type="NCBI Taxonomy" id="1858805"/>
    <lineage>
        <taxon>Eukaryota</taxon>
        <taxon>Fungi</taxon>
        <taxon>Dikarya</taxon>
        <taxon>Basidiomycota</taxon>
        <taxon>Agaricomycotina</taxon>
        <taxon>Dacrymycetes</taxon>
        <taxon>Dacrymycetales</taxon>
        <taxon>Dacrymycetaceae</taxon>
        <taxon>Dacryopinax</taxon>
    </lineage>
</organism>
<dbReference type="PROSITE" id="PS00360">
    <property type="entry name" value="RIBOSOMAL_S9"/>
    <property type="match status" value="1"/>
</dbReference>
<dbReference type="InterPro" id="IPR020568">
    <property type="entry name" value="Ribosomal_Su5_D2-typ_SF"/>
</dbReference>